<dbReference type="SUPFAM" id="SSF51621">
    <property type="entry name" value="Phosphoenolpyruvate/pyruvate domain"/>
    <property type="match status" value="1"/>
</dbReference>
<reference evidence="1 2" key="1">
    <citation type="submission" date="2024-09" db="EMBL/GenBank/DDBJ databases">
        <authorList>
            <person name="Zhang Z.-H."/>
        </authorList>
    </citation>
    <scope>NUCLEOTIDE SEQUENCE [LARGE SCALE GENOMIC DNA]</scope>
    <source>
        <strain evidence="1 2">HHTR114</strain>
    </source>
</reference>
<comment type="caution">
    <text evidence="1">The sequence shown here is derived from an EMBL/GenBank/DDBJ whole genome shotgun (WGS) entry which is preliminary data.</text>
</comment>
<keyword evidence="2" id="KW-1185">Reference proteome</keyword>
<dbReference type="PANTHER" id="PTHR42905">
    <property type="entry name" value="PHOSPHOENOLPYRUVATE CARBOXYLASE"/>
    <property type="match status" value="1"/>
</dbReference>
<dbReference type="InterPro" id="IPR015813">
    <property type="entry name" value="Pyrv/PenolPyrv_kinase-like_dom"/>
</dbReference>
<dbReference type="RefSeq" id="WP_379879492.1">
    <property type="nucleotide sequence ID" value="NZ_JBHPON010000001.1"/>
</dbReference>
<dbReference type="CDD" id="cd00377">
    <property type="entry name" value="ICL_PEPM"/>
    <property type="match status" value="1"/>
</dbReference>
<dbReference type="Gene3D" id="3.20.20.60">
    <property type="entry name" value="Phosphoenolpyruvate-binding domains"/>
    <property type="match status" value="1"/>
</dbReference>
<name>A0ABW1KX03_9PROT</name>
<accession>A0ABW1KX03</accession>
<protein>
    <submittedName>
        <fullName evidence="1">Oxaloacetate decarboxylase</fullName>
    </submittedName>
</protein>
<organism evidence="1 2">
    <name type="scientific">Hyphococcus aureus</name>
    <dbReference type="NCBI Taxonomy" id="2666033"/>
    <lineage>
        <taxon>Bacteria</taxon>
        <taxon>Pseudomonadati</taxon>
        <taxon>Pseudomonadota</taxon>
        <taxon>Alphaproteobacteria</taxon>
        <taxon>Parvularculales</taxon>
        <taxon>Parvularculaceae</taxon>
        <taxon>Hyphococcus</taxon>
    </lineage>
</organism>
<dbReference type="PANTHER" id="PTHR42905:SF16">
    <property type="entry name" value="CARBOXYPHOSPHONOENOLPYRUVATE PHOSPHONOMUTASE-LIKE PROTEIN (AFU_ORTHOLOGUE AFUA_5G07230)"/>
    <property type="match status" value="1"/>
</dbReference>
<dbReference type="InterPro" id="IPR040442">
    <property type="entry name" value="Pyrv_kinase-like_dom_sf"/>
</dbReference>
<evidence type="ECO:0000313" key="1">
    <source>
        <dbReference type="EMBL" id="MFC6035181.1"/>
    </source>
</evidence>
<sequence length="273" mass="28340">MNSNEKAAAFRALHQAGKPFVIPNPWDAGSARMLEGLGFKALATTSSGFAMTLGRKDYGVTREEALSHGAAIADAVEIPVNADLENGFGLAPEDAAETIARACATALAGGSIEDSTGESRNPVIEDDALAVARIEAAVEARNRSGRDFVLTARAEAFLYGNCDLDKVIARLNAFAEAGADVLYAPGLPDMDAARAVCKGVSKPVNILILGALAKHSVEDFARAGAARLSIGGGLAWNAYGTLGAATEMLTEGRFDMLSANRDGAKKIAPYLKA</sequence>
<proteinExistence type="predicted"/>
<evidence type="ECO:0000313" key="2">
    <source>
        <dbReference type="Proteomes" id="UP001596116"/>
    </source>
</evidence>
<gene>
    <name evidence="1" type="ORF">ACFMB1_06470</name>
</gene>
<dbReference type="Pfam" id="PF13714">
    <property type="entry name" value="PEP_mutase"/>
    <property type="match status" value="1"/>
</dbReference>
<dbReference type="Proteomes" id="UP001596116">
    <property type="component" value="Unassembled WGS sequence"/>
</dbReference>
<dbReference type="EMBL" id="JBHPON010000001">
    <property type="protein sequence ID" value="MFC6035181.1"/>
    <property type="molecule type" value="Genomic_DNA"/>
</dbReference>
<dbReference type="InterPro" id="IPR039556">
    <property type="entry name" value="ICL/PEPM"/>
</dbReference>